<dbReference type="PANTHER" id="PTHR36142:SF5">
    <property type="entry name" value="METALLO-BETA-LACTAMASE DOMAIN-CONTAINING PROTEIN"/>
    <property type="match status" value="1"/>
</dbReference>
<dbReference type="AlphaFoldDB" id="A0A3M7FAX5"/>
<proteinExistence type="predicted"/>
<dbReference type="Gene3D" id="3.60.15.10">
    <property type="entry name" value="Ribonuclease Z/Hydroxyacylglutathione hydrolase-like"/>
    <property type="match status" value="1"/>
</dbReference>
<name>A0A3M7FAX5_HORWE</name>
<organism evidence="2 3">
    <name type="scientific">Hortaea werneckii</name>
    <name type="common">Black yeast</name>
    <name type="synonym">Cladosporium werneckii</name>
    <dbReference type="NCBI Taxonomy" id="91943"/>
    <lineage>
        <taxon>Eukaryota</taxon>
        <taxon>Fungi</taxon>
        <taxon>Dikarya</taxon>
        <taxon>Ascomycota</taxon>
        <taxon>Pezizomycotina</taxon>
        <taxon>Dothideomycetes</taxon>
        <taxon>Dothideomycetidae</taxon>
        <taxon>Mycosphaerellales</taxon>
        <taxon>Teratosphaeriaceae</taxon>
        <taxon>Hortaea</taxon>
    </lineage>
</organism>
<feature type="region of interest" description="Disordered" evidence="1">
    <location>
        <begin position="219"/>
        <end position="323"/>
    </location>
</feature>
<feature type="compositionally biased region" description="Low complexity" evidence="1">
    <location>
        <begin position="355"/>
        <end position="372"/>
    </location>
</feature>
<feature type="compositionally biased region" description="Low complexity" evidence="1">
    <location>
        <begin position="304"/>
        <end position="320"/>
    </location>
</feature>
<feature type="region of interest" description="Disordered" evidence="1">
    <location>
        <begin position="458"/>
        <end position="492"/>
    </location>
</feature>
<feature type="compositionally biased region" description="Polar residues" evidence="1">
    <location>
        <begin position="219"/>
        <end position="245"/>
    </location>
</feature>
<evidence type="ECO:0000313" key="3">
    <source>
        <dbReference type="Proteomes" id="UP000281468"/>
    </source>
</evidence>
<accession>A0A3M7FAX5</accession>
<gene>
    <name evidence="2" type="ORF">D0862_11072</name>
</gene>
<dbReference type="VEuPathDB" id="FungiDB:BTJ68_00021"/>
<evidence type="ECO:0000256" key="1">
    <source>
        <dbReference type="SAM" id="MobiDB-lite"/>
    </source>
</evidence>
<evidence type="ECO:0000313" key="2">
    <source>
        <dbReference type="EMBL" id="RMY85797.1"/>
    </source>
</evidence>
<feature type="region of interest" description="Disordered" evidence="1">
    <location>
        <begin position="352"/>
        <end position="382"/>
    </location>
</feature>
<protein>
    <submittedName>
        <fullName evidence="2">Uncharacterized protein</fullName>
    </submittedName>
</protein>
<dbReference type="InterPro" id="IPR036866">
    <property type="entry name" value="RibonucZ/Hydroxyglut_hydro"/>
</dbReference>
<dbReference type="PANTHER" id="PTHR36142">
    <property type="entry name" value="METALLO-HYDROLASE/OXIDOREDUCTASE SUPERFAMILY PROTEIN"/>
    <property type="match status" value="1"/>
</dbReference>
<comment type="caution">
    <text evidence="2">The sequence shown here is derived from an EMBL/GenBank/DDBJ whole genome shotgun (WGS) entry which is preliminary data.</text>
</comment>
<dbReference type="Proteomes" id="UP000281468">
    <property type="component" value="Unassembled WGS sequence"/>
</dbReference>
<feature type="compositionally biased region" description="Basic and acidic residues" evidence="1">
    <location>
        <begin position="458"/>
        <end position="475"/>
    </location>
</feature>
<sequence>MDRTYACDHFHPVAVLTTMSLTVEKLNDDATFIFAFTPPFAPQTNNRKFPGAFTILIDPWLQGSSSYLHPSFQEAQHTGRCTINSLSDLQEPPDLIIISQEKPDHCHQETLCSLPKNTTTTILATPPAAKKIQSWGYFDESTVQVLRPYNPKDGDTVFRASIPSYTSSSSEGEITVANVVTKYDVTGLHNAIGITYRSPGSILSALKRESVNLTELLNYQSPRPSATPTQPKLRQSKSASRLTLSRNKDASVSAPSTPKGRPRTASSPRKPTFDTESLDKTYTSPSRPPAIPSSLATRSRTDSHTSTTTTTSTQSPLNTTAHREKPLTVLYTPHGISLSALQPYLTHYLEPQQASSSNNNNRSPSPLPSNLKTPPPPPPSSTFRLTALFHCLNTEANPIFLGGTVAHGAPGGVKLAKALHARHWIGTHDEVKVLKGWSTMWIRSTRFGVEEVRGMLRDGAGEEGKKEKGNRRKDGGGGGGGKEGRVGEMATEVHCLEAGGRLRVDG</sequence>
<dbReference type="EMBL" id="QWIQ01000466">
    <property type="protein sequence ID" value="RMY85797.1"/>
    <property type="molecule type" value="Genomic_DNA"/>
</dbReference>
<reference evidence="2 3" key="1">
    <citation type="journal article" date="2018" name="BMC Genomics">
        <title>Genomic evidence for intraspecific hybridization in a clonal and extremely halotolerant yeast.</title>
        <authorList>
            <person name="Gostincar C."/>
            <person name="Stajich J.E."/>
            <person name="Zupancic J."/>
            <person name="Zalar P."/>
            <person name="Gunde-Cimerman N."/>
        </authorList>
    </citation>
    <scope>NUCLEOTIDE SEQUENCE [LARGE SCALE GENOMIC DNA]</scope>
    <source>
        <strain evidence="2 3">EXF-171</strain>
    </source>
</reference>